<dbReference type="Proteomes" id="UP000250991">
    <property type="component" value="Unassembled WGS sequence"/>
</dbReference>
<evidence type="ECO:0000256" key="1">
    <source>
        <dbReference type="SAM" id="MobiDB-lite"/>
    </source>
</evidence>
<dbReference type="EC" id="3.6.1.45" evidence="2"/>
<feature type="compositionally biased region" description="Basic residues" evidence="1">
    <location>
        <begin position="93"/>
        <end position="102"/>
    </location>
</feature>
<reference evidence="2 3" key="1">
    <citation type="submission" date="2018-06" db="EMBL/GenBank/DDBJ databases">
        <authorList>
            <consortium name="Pathogen Informatics"/>
            <person name="Doyle S."/>
        </authorList>
    </citation>
    <scope>NUCLEOTIDE SEQUENCE [LARGE SCALE GENOMIC DNA]</scope>
    <source>
        <strain evidence="2 3">NCTC8009</strain>
    </source>
</reference>
<dbReference type="GO" id="GO:0008768">
    <property type="term" value="F:UDP-sugar diphosphatase activity"/>
    <property type="evidence" value="ECO:0007669"/>
    <property type="project" value="UniProtKB-EC"/>
</dbReference>
<feature type="region of interest" description="Disordered" evidence="1">
    <location>
        <begin position="79"/>
        <end position="102"/>
    </location>
</feature>
<dbReference type="GO" id="GO:0009166">
    <property type="term" value="P:nucleotide catabolic process"/>
    <property type="evidence" value="ECO:0007669"/>
    <property type="project" value="InterPro"/>
</dbReference>
<evidence type="ECO:0000313" key="2">
    <source>
        <dbReference type="EMBL" id="SQD06282.1"/>
    </source>
</evidence>
<dbReference type="Gene3D" id="3.60.21.10">
    <property type="match status" value="1"/>
</dbReference>
<accession>A0A2X3JP14</accession>
<sequence length="102" mass="11387">MARALPAGSLAMIVGGHSQDPVCMAAENKKQVDYVPGTPCKPDQQNGIWIVQAHEWGKYVGRADFEFRNGEMKMVNYQLNSGEPEEESDLGRREKRARALHS</sequence>
<evidence type="ECO:0000313" key="3">
    <source>
        <dbReference type="Proteomes" id="UP000250991"/>
    </source>
</evidence>
<proteinExistence type="predicted"/>
<keyword evidence="2" id="KW-0378">Hydrolase</keyword>
<dbReference type="PRINTS" id="PR01607">
    <property type="entry name" value="APYRASEFAMLY"/>
</dbReference>
<protein>
    <submittedName>
        <fullName evidence="2">Protein UshA [includes: UDP-sugar hydrolase 5'-nucleotidase]</fullName>
        <ecNumber evidence="2">3.6.1.45</ecNumber>
    </submittedName>
</protein>
<dbReference type="AlphaFoldDB" id="A0A2X3JP14"/>
<dbReference type="SUPFAM" id="SSF56300">
    <property type="entry name" value="Metallo-dependent phosphatases"/>
    <property type="match status" value="1"/>
</dbReference>
<dbReference type="InterPro" id="IPR006179">
    <property type="entry name" value="5_nucleotidase/apyrase"/>
</dbReference>
<dbReference type="EMBL" id="UARW01000010">
    <property type="protein sequence ID" value="SQD06282.1"/>
    <property type="molecule type" value="Genomic_DNA"/>
</dbReference>
<dbReference type="InterPro" id="IPR029052">
    <property type="entry name" value="Metallo-depent_PP-like"/>
</dbReference>
<organism evidence="2 3">
    <name type="scientific">Escherichia coli</name>
    <dbReference type="NCBI Taxonomy" id="562"/>
    <lineage>
        <taxon>Bacteria</taxon>
        <taxon>Pseudomonadati</taxon>
        <taxon>Pseudomonadota</taxon>
        <taxon>Gammaproteobacteria</taxon>
        <taxon>Enterobacterales</taxon>
        <taxon>Enterobacteriaceae</taxon>
        <taxon>Escherichia</taxon>
    </lineage>
</organism>
<gene>
    <name evidence="2" type="primary">ushA_2</name>
    <name evidence="2" type="ORF">NCTC8009_06873</name>
</gene>
<name>A0A2X3JP14_ECOLX</name>